<protein>
    <submittedName>
        <fullName evidence="5">Site-specific recombinase XerD</fullName>
    </submittedName>
</protein>
<organism evidence="5 6">
    <name type="scientific">Albibacterium bauzanense</name>
    <dbReference type="NCBI Taxonomy" id="653929"/>
    <lineage>
        <taxon>Bacteria</taxon>
        <taxon>Pseudomonadati</taxon>
        <taxon>Bacteroidota</taxon>
        <taxon>Sphingobacteriia</taxon>
        <taxon>Sphingobacteriales</taxon>
        <taxon>Sphingobacteriaceae</taxon>
        <taxon>Albibacterium</taxon>
    </lineage>
</organism>
<dbReference type="Pfam" id="PF00589">
    <property type="entry name" value="Phage_integrase"/>
    <property type="match status" value="1"/>
</dbReference>
<dbReference type="Gene3D" id="1.10.443.10">
    <property type="entry name" value="Intergrase catalytic core"/>
    <property type="match status" value="1"/>
</dbReference>
<dbReference type="AlphaFoldDB" id="A0A4R1LZU2"/>
<evidence type="ECO:0000259" key="4">
    <source>
        <dbReference type="PROSITE" id="PS51898"/>
    </source>
</evidence>
<name>A0A4R1LZU2_9SPHI</name>
<dbReference type="PROSITE" id="PS51898">
    <property type="entry name" value="TYR_RECOMBINASE"/>
    <property type="match status" value="1"/>
</dbReference>
<evidence type="ECO:0000313" key="6">
    <source>
        <dbReference type="Proteomes" id="UP000294616"/>
    </source>
</evidence>
<dbReference type="InterPro" id="IPR002104">
    <property type="entry name" value="Integrase_catalytic"/>
</dbReference>
<reference evidence="5 6" key="1">
    <citation type="submission" date="2019-03" db="EMBL/GenBank/DDBJ databases">
        <title>Genomic Encyclopedia of Archaeal and Bacterial Type Strains, Phase II (KMG-II): from individual species to whole genera.</title>
        <authorList>
            <person name="Goeker M."/>
        </authorList>
    </citation>
    <scope>NUCLEOTIDE SEQUENCE [LARGE SCALE GENOMIC DNA]</scope>
    <source>
        <strain evidence="5 6">DSM 22554</strain>
    </source>
</reference>
<dbReference type="PANTHER" id="PTHR30349:SF64">
    <property type="entry name" value="PROPHAGE INTEGRASE INTD-RELATED"/>
    <property type="match status" value="1"/>
</dbReference>
<dbReference type="Pfam" id="PF13102">
    <property type="entry name" value="Phage_int_SAM_5"/>
    <property type="match status" value="1"/>
</dbReference>
<dbReference type="GO" id="GO:0015074">
    <property type="term" value="P:DNA integration"/>
    <property type="evidence" value="ECO:0007669"/>
    <property type="project" value="InterPro"/>
</dbReference>
<sequence>MMIVKAECGIRFRLREPKSKLPTPIICIIEYDGKPVIKIPTGVKVYPSKWNASSEKPIGGLKGLQKEDYDLITDRIAKIKGEVNTQYKDYTNQFDRYPDKTAFKASVVRALSGKEEEDDPLMKDLSFINFISLQIKRSESGVRVKLSGNGAGQAFTKGTISDYRVGLNFLKTYIDDRKLSTLDFDDVTLEFYWDLQDYVYNERKLSLNYFGKLIKNIKAFMREAQEMGYHSNEAYKSRRFLKPQEETDAIYLNVEQLKKIEELNLSEIPYLENARDLFLIGCWTGLRFQDYSQLTAKAKIEGNFIHIKTTKTGASVAIPLLPTVRKIIKKYEDSEKGILPHAITNQKLNEYIKVVAEKAKLNQSINISIPVAGKRKTINQPLHSLITTHSARRSFATNMYRHFNLPPITIMKVTGHKSESVFLKYIRMTPEENAQSILDAVNKIHNADKVKAKRALKKIGGDHG</sequence>
<dbReference type="InterPro" id="IPR013762">
    <property type="entry name" value="Integrase-like_cat_sf"/>
</dbReference>
<dbReference type="PANTHER" id="PTHR30349">
    <property type="entry name" value="PHAGE INTEGRASE-RELATED"/>
    <property type="match status" value="1"/>
</dbReference>
<gene>
    <name evidence="5" type="ORF">C8N28_1479</name>
</gene>
<dbReference type="CDD" id="cd01185">
    <property type="entry name" value="INTN1_C_like"/>
    <property type="match status" value="1"/>
</dbReference>
<evidence type="ECO:0000256" key="3">
    <source>
        <dbReference type="ARBA" id="ARBA00023172"/>
    </source>
</evidence>
<keyword evidence="2" id="KW-0238">DNA-binding</keyword>
<dbReference type="OrthoDB" id="892893at2"/>
<dbReference type="EMBL" id="SMGO01000002">
    <property type="protein sequence ID" value="TCK82893.1"/>
    <property type="molecule type" value="Genomic_DNA"/>
</dbReference>
<dbReference type="GO" id="GO:0003677">
    <property type="term" value="F:DNA binding"/>
    <property type="evidence" value="ECO:0007669"/>
    <property type="project" value="UniProtKB-KW"/>
</dbReference>
<dbReference type="InterPro" id="IPR050090">
    <property type="entry name" value="Tyrosine_recombinase_XerCD"/>
</dbReference>
<dbReference type="InterPro" id="IPR011010">
    <property type="entry name" value="DNA_brk_join_enz"/>
</dbReference>
<keyword evidence="6" id="KW-1185">Reference proteome</keyword>
<comment type="similarity">
    <text evidence="1">Belongs to the 'phage' integrase family.</text>
</comment>
<dbReference type="GO" id="GO:0006310">
    <property type="term" value="P:DNA recombination"/>
    <property type="evidence" value="ECO:0007669"/>
    <property type="project" value="UniProtKB-KW"/>
</dbReference>
<dbReference type="Proteomes" id="UP000294616">
    <property type="component" value="Unassembled WGS sequence"/>
</dbReference>
<dbReference type="InterPro" id="IPR025269">
    <property type="entry name" value="SAM-like_dom"/>
</dbReference>
<accession>A0A4R1LZU2</accession>
<dbReference type="SUPFAM" id="SSF56349">
    <property type="entry name" value="DNA breaking-rejoining enzymes"/>
    <property type="match status" value="1"/>
</dbReference>
<evidence type="ECO:0000313" key="5">
    <source>
        <dbReference type="EMBL" id="TCK82893.1"/>
    </source>
</evidence>
<feature type="domain" description="Tyr recombinase" evidence="4">
    <location>
        <begin position="247"/>
        <end position="438"/>
    </location>
</feature>
<comment type="caution">
    <text evidence="5">The sequence shown here is derived from an EMBL/GenBank/DDBJ whole genome shotgun (WGS) entry which is preliminary data.</text>
</comment>
<evidence type="ECO:0000256" key="1">
    <source>
        <dbReference type="ARBA" id="ARBA00008857"/>
    </source>
</evidence>
<dbReference type="RefSeq" id="WP_132223113.1">
    <property type="nucleotide sequence ID" value="NZ_SMGO01000002.1"/>
</dbReference>
<keyword evidence="3" id="KW-0233">DNA recombination</keyword>
<dbReference type="InterPro" id="IPR010998">
    <property type="entry name" value="Integrase_recombinase_N"/>
</dbReference>
<evidence type="ECO:0000256" key="2">
    <source>
        <dbReference type="ARBA" id="ARBA00023125"/>
    </source>
</evidence>
<proteinExistence type="inferred from homology"/>
<dbReference type="Gene3D" id="1.10.150.130">
    <property type="match status" value="1"/>
</dbReference>